<proteinExistence type="predicted"/>
<dbReference type="Gene3D" id="1.10.10.10">
    <property type="entry name" value="Winged helix-like DNA-binding domain superfamily/Winged helix DNA-binding domain"/>
    <property type="match status" value="1"/>
</dbReference>
<dbReference type="AlphaFoldDB" id="A0A517P1A9"/>
<dbReference type="OrthoDB" id="263754at2"/>
<organism evidence="2 3">
    <name type="scientific">Stieleria marina</name>
    <dbReference type="NCBI Taxonomy" id="1930275"/>
    <lineage>
        <taxon>Bacteria</taxon>
        <taxon>Pseudomonadati</taxon>
        <taxon>Planctomycetota</taxon>
        <taxon>Planctomycetia</taxon>
        <taxon>Pirellulales</taxon>
        <taxon>Pirellulaceae</taxon>
        <taxon>Stieleria</taxon>
    </lineage>
</organism>
<evidence type="ECO:0000313" key="2">
    <source>
        <dbReference type="EMBL" id="QDT13145.1"/>
    </source>
</evidence>
<accession>A0A517P1A9</accession>
<protein>
    <recommendedName>
        <fullName evidence="4">RNA polymerase sigma factor</fullName>
    </recommendedName>
</protein>
<evidence type="ECO:0000256" key="1">
    <source>
        <dbReference type="SAM" id="MobiDB-lite"/>
    </source>
</evidence>
<evidence type="ECO:0008006" key="4">
    <source>
        <dbReference type="Google" id="ProtNLM"/>
    </source>
</evidence>
<dbReference type="Proteomes" id="UP000319817">
    <property type="component" value="Chromosome"/>
</dbReference>
<reference evidence="2 3" key="1">
    <citation type="submission" date="2019-02" db="EMBL/GenBank/DDBJ databases">
        <title>Deep-cultivation of Planctomycetes and their phenomic and genomic characterization uncovers novel biology.</title>
        <authorList>
            <person name="Wiegand S."/>
            <person name="Jogler M."/>
            <person name="Boedeker C."/>
            <person name="Pinto D."/>
            <person name="Vollmers J."/>
            <person name="Rivas-Marin E."/>
            <person name="Kohn T."/>
            <person name="Peeters S.H."/>
            <person name="Heuer A."/>
            <person name="Rast P."/>
            <person name="Oberbeckmann S."/>
            <person name="Bunk B."/>
            <person name="Jeske O."/>
            <person name="Meyerdierks A."/>
            <person name="Storesund J.E."/>
            <person name="Kallscheuer N."/>
            <person name="Luecker S."/>
            <person name="Lage O.M."/>
            <person name="Pohl T."/>
            <person name="Merkel B.J."/>
            <person name="Hornburger P."/>
            <person name="Mueller R.-W."/>
            <person name="Bruemmer F."/>
            <person name="Labrenz M."/>
            <person name="Spormann A.M."/>
            <person name="Op den Camp H."/>
            <person name="Overmann J."/>
            <person name="Amann R."/>
            <person name="Jetten M.S.M."/>
            <person name="Mascher T."/>
            <person name="Medema M.H."/>
            <person name="Devos D.P."/>
            <person name="Kaster A.-K."/>
            <person name="Ovreas L."/>
            <person name="Rohde M."/>
            <person name="Galperin M.Y."/>
            <person name="Jogler C."/>
        </authorList>
    </citation>
    <scope>NUCLEOTIDE SEQUENCE [LARGE SCALE GENOMIC DNA]</scope>
    <source>
        <strain evidence="2 3">K23_9</strain>
    </source>
</reference>
<evidence type="ECO:0000313" key="3">
    <source>
        <dbReference type="Proteomes" id="UP000319817"/>
    </source>
</evidence>
<dbReference type="SUPFAM" id="SSF88659">
    <property type="entry name" value="Sigma3 and sigma4 domains of RNA polymerase sigma factors"/>
    <property type="match status" value="1"/>
</dbReference>
<dbReference type="InterPro" id="IPR013324">
    <property type="entry name" value="RNA_pol_sigma_r3/r4-like"/>
</dbReference>
<dbReference type="InterPro" id="IPR036388">
    <property type="entry name" value="WH-like_DNA-bd_sf"/>
</dbReference>
<dbReference type="EMBL" id="CP036526">
    <property type="protein sequence ID" value="QDT13145.1"/>
    <property type="molecule type" value="Genomic_DNA"/>
</dbReference>
<dbReference type="RefSeq" id="WP_145420932.1">
    <property type="nucleotide sequence ID" value="NZ_CP036526.1"/>
</dbReference>
<keyword evidence="3" id="KW-1185">Reference proteome</keyword>
<gene>
    <name evidence="2" type="ORF">K239x_51620</name>
</gene>
<sequence length="210" mass="23738">MSPQKSSTDKDASSSSDSLDVLWREFGSQLRRRARTRLRQYGLTGQTESMDICNDVMVDLARRQKKSPAGGTALDANVVLGYIMRAIDNQVLDTFRTLARQCRDFRRNDALPVDEMPMATTATTPSQVAIRKEVMSRIRVLLGPEDARIVDLMLENRDWQEIGKILDLRPDTARMRVRRALDRIRGDIGLTDSSLNDEQAESPRLGQDEA</sequence>
<feature type="region of interest" description="Disordered" evidence="1">
    <location>
        <begin position="191"/>
        <end position="210"/>
    </location>
</feature>
<name>A0A517P1A9_9BACT</name>